<reference evidence="5" key="1">
    <citation type="journal article" date="2023" name="Mol. Phylogenet. Evol.">
        <title>Genome-scale phylogeny and comparative genomics of the fungal order Sordariales.</title>
        <authorList>
            <person name="Hensen N."/>
            <person name="Bonometti L."/>
            <person name="Westerberg I."/>
            <person name="Brannstrom I.O."/>
            <person name="Guillou S."/>
            <person name="Cros-Aarteil S."/>
            <person name="Calhoun S."/>
            <person name="Haridas S."/>
            <person name="Kuo A."/>
            <person name="Mondo S."/>
            <person name="Pangilinan J."/>
            <person name="Riley R."/>
            <person name="LaButti K."/>
            <person name="Andreopoulos B."/>
            <person name="Lipzen A."/>
            <person name="Chen C."/>
            <person name="Yan M."/>
            <person name="Daum C."/>
            <person name="Ng V."/>
            <person name="Clum A."/>
            <person name="Steindorff A."/>
            <person name="Ohm R.A."/>
            <person name="Martin F."/>
            <person name="Silar P."/>
            <person name="Natvig D.O."/>
            <person name="Lalanne C."/>
            <person name="Gautier V."/>
            <person name="Ament-Velasquez S.L."/>
            <person name="Kruys A."/>
            <person name="Hutchinson M.I."/>
            <person name="Powell A.J."/>
            <person name="Barry K."/>
            <person name="Miller A.N."/>
            <person name="Grigoriev I.V."/>
            <person name="Debuchy R."/>
            <person name="Gladieux P."/>
            <person name="Hiltunen Thoren M."/>
            <person name="Johannesson H."/>
        </authorList>
    </citation>
    <scope>NUCLEOTIDE SEQUENCE</scope>
    <source>
        <strain evidence="5">CBS 958.72</strain>
    </source>
</reference>
<reference evidence="5" key="2">
    <citation type="submission" date="2023-06" db="EMBL/GenBank/DDBJ databases">
        <authorList>
            <consortium name="Lawrence Berkeley National Laboratory"/>
            <person name="Haridas S."/>
            <person name="Hensen N."/>
            <person name="Bonometti L."/>
            <person name="Westerberg I."/>
            <person name="Brannstrom I.O."/>
            <person name="Guillou S."/>
            <person name="Cros-Aarteil S."/>
            <person name="Calhoun S."/>
            <person name="Kuo A."/>
            <person name="Mondo S."/>
            <person name="Pangilinan J."/>
            <person name="Riley R."/>
            <person name="Labutti K."/>
            <person name="Andreopoulos B."/>
            <person name="Lipzen A."/>
            <person name="Chen C."/>
            <person name="Yanf M."/>
            <person name="Daum C."/>
            <person name="Ng V."/>
            <person name="Clum A."/>
            <person name="Steindorff A."/>
            <person name="Ohm R."/>
            <person name="Martin F."/>
            <person name="Silar P."/>
            <person name="Natvig D."/>
            <person name="Lalanne C."/>
            <person name="Gautier V."/>
            <person name="Ament-Velasquez S.L."/>
            <person name="Kruys A."/>
            <person name="Hutchinson M.I."/>
            <person name="Powell A.J."/>
            <person name="Barry K."/>
            <person name="Miller A.N."/>
            <person name="Grigoriev I.V."/>
            <person name="Debuchy R."/>
            <person name="Gladieux P."/>
            <person name="Thoren M.H."/>
            <person name="Johannesson H."/>
        </authorList>
    </citation>
    <scope>NUCLEOTIDE SEQUENCE</scope>
    <source>
        <strain evidence="5">CBS 958.72</strain>
    </source>
</reference>
<sequence>MKPISVLAMPPGPNSWKLSLRFEIKMVKFEDIKKKPFVDINPNGRVPDNEDPNTDMEKNLVNQWLHFQMSCQGPYFGQSTWFAPSCPPRDAAETKRVLGVLDGALVGREWPVGDKMTIADLAFVPWNERVDAIFSRTPESKFDGFPRVAAWHARMTARPAWRRAMSSRDRLMDDMGLLPNGMPKSVGGYDEHKAKIAAVAAAAAAGEDTTA</sequence>
<dbReference type="InterPro" id="IPR036282">
    <property type="entry name" value="Glutathione-S-Trfase_C_sf"/>
</dbReference>
<dbReference type="InterPro" id="IPR010987">
    <property type="entry name" value="Glutathione-S-Trfase_C-like"/>
</dbReference>
<dbReference type="PANTHER" id="PTHR44051:SF20">
    <property type="entry name" value="GLUTATHIONE TRANSFERASE 1 (EUROFUNG)"/>
    <property type="match status" value="1"/>
</dbReference>
<feature type="domain" description="GST C-terminal" evidence="4">
    <location>
        <begin position="54"/>
        <end position="175"/>
    </location>
</feature>
<dbReference type="EC" id="2.5.1.18" evidence="1"/>
<dbReference type="PROSITE" id="PS50405">
    <property type="entry name" value="GST_CTER"/>
    <property type="match status" value="1"/>
</dbReference>
<dbReference type="Pfam" id="PF00043">
    <property type="entry name" value="GST_C"/>
    <property type="match status" value="1"/>
</dbReference>
<dbReference type="Proteomes" id="UP001287356">
    <property type="component" value="Unassembled WGS sequence"/>
</dbReference>
<dbReference type="EMBL" id="JAULSN010000011">
    <property type="protein sequence ID" value="KAK3361425.1"/>
    <property type="molecule type" value="Genomic_DNA"/>
</dbReference>
<evidence type="ECO:0000259" key="4">
    <source>
        <dbReference type="PROSITE" id="PS50405"/>
    </source>
</evidence>
<proteinExistence type="predicted"/>
<comment type="catalytic activity">
    <reaction evidence="3">
        <text>RX + glutathione = an S-substituted glutathione + a halide anion + H(+)</text>
        <dbReference type="Rhea" id="RHEA:16437"/>
        <dbReference type="ChEBI" id="CHEBI:15378"/>
        <dbReference type="ChEBI" id="CHEBI:16042"/>
        <dbReference type="ChEBI" id="CHEBI:17792"/>
        <dbReference type="ChEBI" id="CHEBI:57925"/>
        <dbReference type="ChEBI" id="CHEBI:90779"/>
        <dbReference type="EC" id="2.5.1.18"/>
    </reaction>
</comment>
<gene>
    <name evidence="5" type="ORF">B0T24DRAFT_691110</name>
</gene>
<dbReference type="GO" id="GO:0004364">
    <property type="term" value="F:glutathione transferase activity"/>
    <property type="evidence" value="ECO:0007669"/>
    <property type="project" value="UniProtKB-EC"/>
</dbReference>
<organism evidence="5 6">
    <name type="scientific">Lasiosphaeria ovina</name>
    <dbReference type="NCBI Taxonomy" id="92902"/>
    <lineage>
        <taxon>Eukaryota</taxon>
        <taxon>Fungi</taxon>
        <taxon>Dikarya</taxon>
        <taxon>Ascomycota</taxon>
        <taxon>Pezizomycotina</taxon>
        <taxon>Sordariomycetes</taxon>
        <taxon>Sordariomycetidae</taxon>
        <taxon>Sordariales</taxon>
        <taxon>Lasiosphaeriaceae</taxon>
        <taxon>Lasiosphaeria</taxon>
    </lineage>
</organism>
<accession>A0AAE0JTT6</accession>
<dbReference type="AlphaFoldDB" id="A0AAE0JTT6"/>
<keyword evidence="6" id="KW-1185">Reference proteome</keyword>
<evidence type="ECO:0000313" key="6">
    <source>
        <dbReference type="Proteomes" id="UP001287356"/>
    </source>
</evidence>
<protein>
    <recommendedName>
        <fullName evidence="1">glutathione transferase</fullName>
        <ecNumber evidence="1">2.5.1.18</ecNumber>
    </recommendedName>
</protein>
<evidence type="ECO:0000256" key="3">
    <source>
        <dbReference type="ARBA" id="ARBA00047960"/>
    </source>
</evidence>
<evidence type="ECO:0000313" key="5">
    <source>
        <dbReference type="EMBL" id="KAK3361425.1"/>
    </source>
</evidence>
<keyword evidence="2" id="KW-0808">Transferase</keyword>
<comment type="caution">
    <text evidence="5">The sequence shown here is derived from an EMBL/GenBank/DDBJ whole genome shotgun (WGS) entry which is preliminary data.</text>
</comment>
<dbReference type="Gene3D" id="1.20.1050.10">
    <property type="match status" value="1"/>
</dbReference>
<name>A0AAE0JTT6_9PEZI</name>
<dbReference type="PANTHER" id="PTHR44051">
    <property type="entry name" value="GLUTATHIONE S-TRANSFERASE-RELATED"/>
    <property type="match status" value="1"/>
</dbReference>
<evidence type="ECO:0000256" key="2">
    <source>
        <dbReference type="ARBA" id="ARBA00022679"/>
    </source>
</evidence>
<dbReference type="SUPFAM" id="SSF47616">
    <property type="entry name" value="GST C-terminal domain-like"/>
    <property type="match status" value="1"/>
</dbReference>
<dbReference type="InterPro" id="IPR004046">
    <property type="entry name" value="GST_C"/>
</dbReference>
<evidence type="ECO:0000256" key="1">
    <source>
        <dbReference type="ARBA" id="ARBA00012452"/>
    </source>
</evidence>